<dbReference type="SUPFAM" id="SSF53271">
    <property type="entry name" value="PRTase-like"/>
    <property type="match status" value="1"/>
</dbReference>
<dbReference type="PANTHER" id="PTHR22946">
    <property type="entry name" value="DIENELACTONE HYDROLASE DOMAIN-CONTAINING PROTEIN-RELATED"/>
    <property type="match status" value="1"/>
</dbReference>
<evidence type="ECO:0000256" key="2">
    <source>
        <dbReference type="SAM" id="MobiDB-lite"/>
    </source>
</evidence>
<feature type="compositionally biased region" description="Basic and acidic residues" evidence="2">
    <location>
        <begin position="224"/>
        <end position="240"/>
    </location>
</feature>
<feature type="domain" description="Phosphoribosyltransferase" evidence="3">
    <location>
        <begin position="11"/>
        <end position="162"/>
    </location>
</feature>
<gene>
    <name evidence="5" type="ORF">ITX44_17745</name>
</gene>
<evidence type="ECO:0000313" key="5">
    <source>
        <dbReference type="EMBL" id="MBM9506363.1"/>
    </source>
</evidence>
<name>A0ABS2TWM3_9ACTN</name>
<reference evidence="5 6" key="1">
    <citation type="submission" date="2021-01" db="EMBL/GenBank/DDBJ databases">
        <title>Streptomyces acididurans sp. nov., isolated from a peat swamp forest soil.</title>
        <authorList>
            <person name="Chantavorakit T."/>
            <person name="Duangmal K."/>
        </authorList>
    </citation>
    <scope>NUCLEOTIDE SEQUENCE [LARGE SCALE GENOMIC DNA]</scope>
    <source>
        <strain evidence="5 6">KK5PA1</strain>
    </source>
</reference>
<dbReference type="Proteomes" id="UP000749040">
    <property type="component" value="Unassembled WGS sequence"/>
</dbReference>
<feature type="domain" description="Dienelactone hydrolase" evidence="4">
    <location>
        <begin position="258"/>
        <end position="439"/>
    </location>
</feature>
<dbReference type="GO" id="GO:0016787">
    <property type="term" value="F:hydrolase activity"/>
    <property type="evidence" value="ECO:0007669"/>
    <property type="project" value="UniProtKB-KW"/>
</dbReference>
<evidence type="ECO:0000259" key="4">
    <source>
        <dbReference type="Pfam" id="PF01738"/>
    </source>
</evidence>
<dbReference type="Gene3D" id="3.30.1310.20">
    <property type="entry name" value="PRTase-like"/>
    <property type="match status" value="1"/>
</dbReference>
<dbReference type="InterPro" id="IPR000836">
    <property type="entry name" value="PRTase_dom"/>
</dbReference>
<feature type="region of interest" description="Disordered" evidence="2">
    <location>
        <begin position="216"/>
        <end position="240"/>
    </location>
</feature>
<dbReference type="EMBL" id="JADKYB010000008">
    <property type="protein sequence ID" value="MBM9506363.1"/>
    <property type="molecule type" value="Genomic_DNA"/>
</dbReference>
<keyword evidence="6" id="KW-1185">Reference proteome</keyword>
<accession>A0ABS2TWM3</accession>
<dbReference type="Pfam" id="PF00156">
    <property type="entry name" value="Pribosyltran"/>
    <property type="match status" value="1"/>
</dbReference>
<dbReference type="InterPro" id="IPR029057">
    <property type="entry name" value="PRTase-like"/>
</dbReference>
<dbReference type="Gene3D" id="3.40.50.2020">
    <property type="match status" value="1"/>
</dbReference>
<protein>
    <submittedName>
        <fullName evidence="5">Dienelactone hydrolase family protein</fullName>
    </submittedName>
</protein>
<sequence>MEYRDRREAGQRLARELLPEAGPDTLVLGLPRGGVPVGEEIAGELGAPLDVCLVRKLGVPHRPELAAGAIGEGGVRVLNDDVIQLAGVSPRALADVEARERAVLDRRARAYHESRPGVDLAGRTVLVVDDGVATGATERAACQVVRARGARRVVVAAPVAPPGWTQQFAGLADACVCPYTPSGFAAIGQFYADFSEVNDAEVVACLARAAHRSAAGAAPGRPASADRERADRERAPERQGREVEIPAGRVVLPGELTVPEGAPMIVVFAHGSGSSRHSTRNRFVAHELVRAGLGTLLFDLLTPREAEDRAAVFDIPLLAARLLAAVHWLRAQPLARGRDIGAFGASTGAAAALWAAADPAADIAAVVSRGGRPDLAATRLPRVTAPTLLVVGGHDPTVLDLNRQAQSHLRCSNDLAIVPGATHLFEEPGTLPAVAELAADWFTRHPAPHPHHH</sequence>
<evidence type="ECO:0000259" key="3">
    <source>
        <dbReference type="Pfam" id="PF00156"/>
    </source>
</evidence>
<dbReference type="SUPFAM" id="SSF53474">
    <property type="entry name" value="alpha/beta-Hydrolases"/>
    <property type="match status" value="1"/>
</dbReference>
<organism evidence="5 6">
    <name type="scientific">Actinacidiphila acididurans</name>
    <dbReference type="NCBI Taxonomy" id="2784346"/>
    <lineage>
        <taxon>Bacteria</taxon>
        <taxon>Bacillati</taxon>
        <taxon>Actinomycetota</taxon>
        <taxon>Actinomycetes</taxon>
        <taxon>Kitasatosporales</taxon>
        <taxon>Streptomycetaceae</taxon>
        <taxon>Actinacidiphila</taxon>
    </lineage>
</organism>
<dbReference type="Gene3D" id="3.40.50.1820">
    <property type="entry name" value="alpha/beta hydrolase"/>
    <property type="match status" value="1"/>
</dbReference>
<proteinExistence type="inferred from homology"/>
<evidence type="ECO:0000256" key="1">
    <source>
        <dbReference type="ARBA" id="ARBA00008645"/>
    </source>
</evidence>
<dbReference type="InterPro" id="IPR050261">
    <property type="entry name" value="FrsA_esterase"/>
</dbReference>
<comment type="similarity">
    <text evidence="1">Belongs to the AB hydrolase superfamily.</text>
</comment>
<dbReference type="Pfam" id="PF01738">
    <property type="entry name" value="DLH"/>
    <property type="match status" value="1"/>
</dbReference>
<dbReference type="InterPro" id="IPR029058">
    <property type="entry name" value="AB_hydrolase_fold"/>
</dbReference>
<dbReference type="CDD" id="cd06223">
    <property type="entry name" value="PRTases_typeI"/>
    <property type="match status" value="1"/>
</dbReference>
<dbReference type="RefSeq" id="WP_205358202.1">
    <property type="nucleotide sequence ID" value="NZ_JADKYB010000008.1"/>
</dbReference>
<keyword evidence="5" id="KW-0378">Hydrolase</keyword>
<evidence type="ECO:0000313" key="6">
    <source>
        <dbReference type="Proteomes" id="UP000749040"/>
    </source>
</evidence>
<dbReference type="InterPro" id="IPR002925">
    <property type="entry name" value="Dienelactn_hydro"/>
</dbReference>
<comment type="caution">
    <text evidence="5">The sequence shown here is derived from an EMBL/GenBank/DDBJ whole genome shotgun (WGS) entry which is preliminary data.</text>
</comment>